<evidence type="ECO:0000256" key="2">
    <source>
        <dbReference type="ARBA" id="ARBA00009969"/>
    </source>
</evidence>
<dbReference type="EMBL" id="KV454001">
    <property type="protein sequence ID" value="ODQ48508.1"/>
    <property type="molecule type" value="Genomic_DNA"/>
</dbReference>
<evidence type="ECO:0000313" key="7">
    <source>
        <dbReference type="EMBL" id="ODQ48508.1"/>
    </source>
</evidence>
<dbReference type="InterPro" id="IPR007568">
    <property type="entry name" value="RTA1"/>
</dbReference>
<feature type="transmembrane region" description="Helical" evidence="6">
    <location>
        <begin position="12"/>
        <end position="33"/>
    </location>
</feature>
<feature type="transmembrane region" description="Helical" evidence="6">
    <location>
        <begin position="40"/>
        <end position="58"/>
    </location>
</feature>
<name>A0A1E3NS21_9ASCO</name>
<dbReference type="Proteomes" id="UP000094455">
    <property type="component" value="Unassembled WGS sequence"/>
</dbReference>
<dbReference type="PANTHER" id="PTHR31465">
    <property type="entry name" value="PROTEIN RTA1-RELATED"/>
    <property type="match status" value="1"/>
</dbReference>
<dbReference type="OrthoDB" id="4521223at2759"/>
<reference evidence="7 8" key="1">
    <citation type="journal article" date="2016" name="Proc. Natl. Acad. Sci. U.S.A.">
        <title>Comparative genomics of biotechnologically important yeasts.</title>
        <authorList>
            <person name="Riley R."/>
            <person name="Haridas S."/>
            <person name="Wolfe K.H."/>
            <person name="Lopes M.R."/>
            <person name="Hittinger C.T."/>
            <person name="Goeker M."/>
            <person name="Salamov A.A."/>
            <person name="Wisecaver J.H."/>
            <person name="Long T.M."/>
            <person name="Calvey C.H."/>
            <person name="Aerts A.L."/>
            <person name="Barry K.W."/>
            <person name="Choi C."/>
            <person name="Clum A."/>
            <person name="Coughlan A.Y."/>
            <person name="Deshpande S."/>
            <person name="Douglass A.P."/>
            <person name="Hanson S.J."/>
            <person name="Klenk H.-P."/>
            <person name="LaButti K.M."/>
            <person name="Lapidus A."/>
            <person name="Lindquist E.A."/>
            <person name="Lipzen A.M."/>
            <person name="Meier-Kolthoff J.P."/>
            <person name="Ohm R.A."/>
            <person name="Otillar R.P."/>
            <person name="Pangilinan J.L."/>
            <person name="Peng Y."/>
            <person name="Rokas A."/>
            <person name="Rosa C.A."/>
            <person name="Scheuner C."/>
            <person name="Sibirny A.A."/>
            <person name="Slot J.C."/>
            <person name="Stielow J.B."/>
            <person name="Sun H."/>
            <person name="Kurtzman C.P."/>
            <person name="Blackwell M."/>
            <person name="Grigoriev I.V."/>
            <person name="Jeffries T.W."/>
        </authorList>
    </citation>
    <scope>NUCLEOTIDE SEQUENCE [LARGE SCALE GENOMIC DNA]</scope>
    <source>
        <strain evidence="7 8">NRRL Y-2026</strain>
    </source>
</reference>
<keyword evidence="3 6" id="KW-0812">Transmembrane</keyword>
<keyword evidence="4 6" id="KW-1133">Transmembrane helix</keyword>
<evidence type="ECO:0000256" key="6">
    <source>
        <dbReference type="SAM" id="Phobius"/>
    </source>
</evidence>
<dbReference type="PANTHER" id="PTHR31465:SF1">
    <property type="entry name" value="PROTEIN RTA1-RELATED"/>
    <property type="match status" value="1"/>
</dbReference>
<protein>
    <submittedName>
        <fullName evidence="7">Uncharacterized protein</fullName>
    </submittedName>
</protein>
<dbReference type="STRING" id="763406.A0A1E3NS21"/>
<sequence>MAYVPIAQISTAGNAVMCAFFGIQCLIHVFLGIDYRRWRFLIFMFSGTALSCVGYAGRAWYSRDAATSPYIMQAVCVAIGPGLVTGAVKDLFVHFVSYMRMKKIDQEPNWYMDSGIEKFGYYEKLNRFITLASSVLIGVGIGVLSGSDLNDSKMKQSIQVALAGFALQLAVLGITLILWSFFIYHTMGQPYMHGRVKTYVFSLFVVLLLLIIRFSYRVAEWAKILKLGLANNLTINEDYLVCLDGLTTLLAGMILIVEHPGFVFGKAELKQIDDEFHEYEKQNKAAASPTVQNLQILRYVPLFHLFF</sequence>
<feature type="transmembrane region" description="Helical" evidence="6">
    <location>
        <begin position="128"/>
        <end position="146"/>
    </location>
</feature>
<dbReference type="RefSeq" id="XP_019019621.1">
    <property type="nucleotide sequence ID" value="XM_019160208.1"/>
</dbReference>
<organism evidence="7 8">
    <name type="scientific">Pichia membranifaciens NRRL Y-2026</name>
    <dbReference type="NCBI Taxonomy" id="763406"/>
    <lineage>
        <taxon>Eukaryota</taxon>
        <taxon>Fungi</taxon>
        <taxon>Dikarya</taxon>
        <taxon>Ascomycota</taxon>
        <taxon>Saccharomycotina</taxon>
        <taxon>Pichiomycetes</taxon>
        <taxon>Pichiales</taxon>
        <taxon>Pichiaceae</taxon>
        <taxon>Pichia</taxon>
    </lineage>
</organism>
<keyword evidence="5 6" id="KW-0472">Membrane</keyword>
<dbReference type="GeneID" id="30176895"/>
<feature type="transmembrane region" description="Helical" evidence="6">
    <location>
        <begin position="158"/>
        <end position="184"/>
    </location>
</feature>
<dbReference type="AlphaFoldDB" id="A0A1E3NS21"/>
<evidence type="ECO:0000256" key="1">
    <source>
        <dbReference type="ARBA" id="ARBA00004141"/>
    </source>
</evidence>
<feature type="transmembrane region" description="Helical" evidence="6">
    <location>
        <begin position="196"/>
        <end position="218"/>
    </location>
</feature>
<evidence type="ECO:0000256" key="4">
    <source>
        <dbReference type="ARBA" id="ARBA00022989"/>
    </source>
</evidence>
<comment type="similarity">
    <text evidence="2">Belongs to the lipid-translocating exporter (LTE) (TC 9.A.26.1) family.</text>
</comment>
<comment type="subcellular location">
    <subcellularLocation>
        <location evidence="1">Membrane</location>
        <topology evidence="1">Multi-pass membrane protein</topology>
    </subcellularLocation>
</comment>
<dbReference type="Pfam" id="PF04479">
    <property type="entry name" value="RTA1"/>
    <property type="match status" value="1"/>
</dbReference>
<evidence type="ECO:0000313" key="8">
    <source>
        <dbReference type="Proteomes" id="UP000094455"/>
    </source>
</evidence>
<dbReference type="GO" id="GO:0016020">
    <property type="term" value="C:membrane"/>
    <property type="evidence" value="ECO:0007669"/>
    <property type="project" value="UniProtKB-SubCell"/>
</dbReference>
<evidence type="ECO:0000256" key="3">
    <source>
        <dbReference type="ARBA" id="ARBA00022692"/>
    </source>
</evidence>
<accession>A0A1E3NS21</accession>
<evidence type="ECO:0000256" key="5">
    <source>
        <dbReference type="ARBA" id="ARBA00023136"/>
    </source>
</evidence>
<proteinExistence type="inferred from homology"/>
<feature type="transmembrane region" description="Helical" evidence="6">
    <location>
        <begin position="70"/>
        <end position="93"/>
    </location>
</feature>
<keyword evidence="8" id="KW-1185">Reference proteome</keyword>
<gene>
    <name evidence="7" type="ORF">PICMEDRAFT_14070</name>
</gene>